<dbReference type="InterPro" id="IPR051717">
    <property type="entry name" value="MFS_MFSD6"/>
</dbReference>
<feature type="transmembrane region" description="Helical" evidence="6">
    <location>
        <begin position="54"/>
        <end position="77"/>
    </location>
</feature>
<gene>
    <name evidence="9" type="primary">LOC113792443</name>
</gene>
<evidence type="ECO:0000256" key="4">
    <source>
        <dbReference type="ARBA" id="ARBA00022989"/>
    </source>
</evidence>
<reference evidence="9" key="1">
    <citation type="submission" date="2025-08" db="UniProtKB">
        <authorList>
            <consortium name="RefSeq"/>
        </authorList>
    </citation>
    <scope>IDENTIFICATION</scope>
    <source>
        <strain evidence="9">Airmid</strain>
    </source>
</reference>
<feature type="transmembrane region" description="Helical" evidence="6">
    <location>
        <begin position="190"/>
        <end position="212"/>
    </location>
</feature>
<feature type="transmembrane region" description="Helical" evidence="6">
    <location>
        <begin position="89"/>
        <end position="113"/>
    </location>
</feature>
<dbReference type="Proteomes" id="UP000515146">
    <property type="component" value="Unplaced"/>
</dbReference>
<dbReference type="PANTHER" id="PTHR16172:SF30">
    <property type="entry name" value="SUGAR BABY, ISOFORM C"/>
    <property type="match status" value="1"/>
</dbReference>
<dbReference type="PANTHER" id="PTHR16172">
    <property type="entry name" value="MAJOR FACILITATOR SUPERFAMILY DOMAIN-CONTAINING PROTEIN 6-LIKE"/>
    <property type="match status" value="1"/>
</dbReference>
<feature type="transmembrane region" description="Helical" evidence="6">
    <location>
        <begin position="422"/>
        <end position="443"/>
    </location>
</feature>
<keyword evidence="4 6" id="KW-1133">Transmembrane helix</keyword>
<dbReference type="KEGG" id="dpte:113792443"/>
<dbReference type="OrthoDB" id="7531894at2759"/>
<dbReference type="SUPFAM" id="SSF103473">
    <property type="entry name" value="MFS general substrate transporter"/>
    <property type="match status" value="1"/>
</dbReference>
<dbReference type="GO" id="GO:0016020">
    <property type="term" value="C:membrane"/>
    <property type="evidence" value="ECO:0007669"/>
    <property type="project" value="UniProtKB-SubCell"/>
</dbReference>
<dbReference type="InterPro" id="IPR036259">
    <property type="entry name" value="MFS_trans_sf"/>
</dbReference>
<comment type="similarity">
    <text evidence="2">Belongs to the major facilitator superfamily. MFSD6 family.</text>
</comment>
<feature type="transmembrane region" description="Helical" evidence="6">
    <location>
        <begin position="167"/>
        <end position="184"/>
    </location>
</feature>
<evidence type="ECO:0000313" key="9">
    <source>
        <dbReference type="RefSeq" id="XP_027198131.1"/>
    </source>
</evidence>
<name>A0A6P6XZ25_DERPT</name>
<evidence type="ECO:0000256" key="1">
    <source>
        <dbReference type="ARBA" id="ARBA00004141"/>
    </source>
</evidence>
<feature type="transmembrane region" description="Helical" evidence="6">
    <location>
        <begin position="119"/>
        <end position="146"/>
    </location>
</feature>
<evidence type="ECO:0000259" key="7">
    <source>
        <dbReference type="Pfam" id="PF12832"/>
    </source>
</evidence>
<accession>A0A6P6XZ25</accession>
<organism evidence="8 9">
    <name type="scientific">Dermatophagoides pteronyssinus</name>
    <name type="common">European house dust mite</name>
    <dbReference type="NCBI Taxonomy" id="6956"/>
    <lineage>
        <taxon>Eukaryota</taxon>
        <taxon>Metazoa</taxon>
        <taxon>Ecdysozoa</taxon>
        <taxon>Arthropoda</taxon>
        <taxon>Chelicerata</taxon>
        <taxon>Arachnida</taxon>
        <taxon>Acari</taxon>
        <taxon>Acariformes</taxon>
        <taxon>Sarcoptiformes</taxon>
        <taxon>Astigmata</taxon>
        <taxon>Psoroptidia</taxon>
        <taxon>Analgoidea</taxon>
        <taxon>Pyroglyphidae</taxon>
        <taxon>Dermatophagoidinae</taxon>
        <taxon>Dermatophagoides</taxon>
    </lineage>
</organism>
<evidence type="ECO:0000256" key="2">
    <source>
        <dbReference type="ARBA" id="ARBA00005241"/>
    </source>
</evidence>
<keyword evidence="8" id="KW-1185">Reference proteome</keyword>
<feature type="transmembrane region" description="Helical" evidence="6">
    <location>
        <begin position="455"/>
        <end position="473"/>
    </location>
</feature>
<dbReference type="RefSeq" id="XP_027198131.1">
    <property type="nucleotide sequence ID" value="XM_027342330.1"/>
</dbReference>
<evidence type="ECO:0000256" key="6">
    <source>
        <dbReference type="SAM" id="Phobius"/>
    </source>
</evidence>
<proteinExistence type="inferred from homology"/>
<feature type="transmembrane region" description="Helical" evidence="6">
    <location>
        <begin position="371"/>
        <end position="392"/>
    </location>
</feature>
<dbReference type="AlphaFoldDB" id="A0A6P6XZ25"/>
<feature type="transmembrane region" description="Helical" evidence="6">
    <location>
        <begin position="30"/>
        <end position="48"/>
    </location>
</feature>
<feature type="transmembrane region" description="Helical" evidence="6">
    <location>
        <begin position="331"/>
        <end position="351"/>
    </location>
</feature>
<dbReference type="Pfam" id="PF12832">
    <property type="entry name" value="MFS_1_like"/>
    <property type="match status" value="1"/>
</dbReference>
<keyword evidence="5 6" id="KW-0472">Membrane</keyword>
<sequence>MWIIFFFRLFVKLKIPFQKMQSNWPLKAHYLFWFGSLSGILPFVSIFAREHLQISAESVGILFFILPFIVSIIKPLICSIGDRYNCHSIILIISQISTIFGYGLLLIIPWLLQWITTEILWWFFCLLTLIANTAMGAGISLTDYLVINEVEQLKRFKQNISYGSYRIWGTVGYGIFGILSGVINDHPGHLPYLIPGLIMFVAIESLDLFTIWQFYHRRTVLKPDLNPESGTITTTTTVANSNEEKSTGIIWSVLEIFNQIIRLFRQYPTLIQHSLNIFIFGILTAFHWSFFFWYLEDLRGKDALLMGLCLLVESFLGEIPIFYFAHYIIEYFGSIWSLCLALAAFTLRYIAYGYWLEQNNGLYWDILLVEILQGLTFSLFYSVMTYVANYYADKCDKFNNQNDQKQQQQQRQMIKPSATMQALMSACYEGIGLGVGSLFGGYITQNYGIRTIWRIGAFISIGLIGLNILIELIKMNRKKK</sequence>
<evidence type="ECO:0000256" key="5">
    <source>
        <dbReference type="ARBA" id="ARBA00023136"/>
    </source>
</evidence>
<evidence type="ECO:0000256" key="3">
    <source>
        <dbReference type="ARBA" id="ARBA00022692"/>
    </source>
</evidence>
<comment type="subcellular location">
    <subcellularLocation>
        <location evidence="1">Membrane</location>
        <topology evidence="1">Multi-pass membrane protein</topology>
    </subcellularLocation>
</comment>
<evidence type="ECO:0000313" key="8">
    <source>
        <dbReference type="Proteomes" id="UP000515146"/>
    </source>
</evidence>
<keyword evidence="3 6" id="KW-0812">Transmembrane</keyword>
<dbReference type="Gene3D" id="1.20.1250.20">
    <property type="entry name" value="MFS general substrate transporter like domains"/>
    <property type="match status" value="3"/>
</dbReference>
<dbReference type="InterPro" id="IPR024989">
    <property type="entry name" value="MFS_assoc_dom"/>
</dbReference>
<feature type="transmembrane region" description="Helical" evidence="6">
    <location>
        <begin position="303"/>
        <end position="324"/>
    </location>
</feature>
<protein>
    <submittedName>
        <fullName evidence="9">Major facilitator superfamily domain-containing protein 6-like</fullName>
    </submittedName>
</protein>
<feature type="transmembrane region" description="Helical" evidence="6">
    <location>
        <begin position="270"/>
        <end position="291"/>
    </location>
</feature>
<dbReference type="InParanoid" id="A0A6P6XZ25"/>
<feature type="domain" description="Major facilitator superfamily associated" evidence="7">
    <location>
        <begin position="24"/>
        <end position="386"/>
    </location>
</feature>
<dbReference type="OMA" id="FACQGSA"/>